<evidence type="ECO:0000256" key="1">
    <source>
        <dbReference type="SAM" id="MobiDB-lite"/>
    </source>
</evidence>
<feature type="region of interest" description="Disordered" evidence="1">
    <location>
        <begin position="428"/>
        <end position="574"/>
    </location>
</feature>
<name>A0A0L0SB50_ALLM3</name>
<dbReference type="GO" id="GO:0000460">
    <property type="term" value="P:maturation of 5.8S rRNA"/>
    <property type="evidence" value="ECO:0007669"/>
    <property type="project" value="TreeGrafter"/>
</dbReference>
<dbReference type="VEuPathDB" id="FungiDB:AMAG_05136"/>
<evidence type="ECO:0008006" key="4">
    <source>
        <dbReference type="Google" id="ProtNLM"/>
    </source>
</evidence>
<protein>
    <recommendedName>
        <fullName evidence="4">Las1-domain-containing protein</fullName>
    </recommendedName>
</protein>
<feature type="compositionally biased region" description="Acidic residues" evidence="1">
    <location>
        <begin position="520"/>
        <end position="535"/>
    </location>
</feature>
<dbReference type="GO" id="GO:0090730">
    <property type="term" value="C:Las1 complex"/>
    <property type="evidence" value="ECO:0007669"/>
    <property type="project" value="InterPro"/>
</dbReference>
<feature type="region of interest" description="Disordered" evidence="1">
    <location>
        <begin position="386"/>
        <end position="407"/>
    </location>
</feature>
<feature type="compositionally biased region" description="Basic and acidic residues" evidence="1">
    <location>
        <begin position="504"/>
        <end position="517"/>
    </location>
</feature>
<dbReference type="AlphaFoldDB" id="A0A0L0SB50"/>
<dbReference type="GO" id="GO:0004519">
    <property type="term" value="F:endonuclease activity"/>
    <property type="evidence" value="ECO:0007669"/>
    <property type="project" value="InterPro"/>
</dbReference>
<gene>
    <name evidence="2" type="ORF">AMAG_05136</name>
</gene>
<dbReference type="Proteomes" id="UP000054350">
    <property type="component" value="Unassembled WGS sequence"/>
</dbReference>
<keyword evidence="3" id="KW-1185">Reference proteome</keyword>
<dbReference type="eggNOG" id="KOG2425">
    <property type="taxonomic scope" value="Eukaryota"/>
</dbReference>
<proteinExistence type="predicted"/>
<evidence type="ECO:0000313" key="3">
    <source>
        <dbReference type="Proteomes" id="UP000054350"/>
    </source>
</evidence>
<dbReference type="InterPro" id="IPR007174">
    <property type="entry name" value="Las1"/>
</dbReference>
<dbReference type="PANTHER" id="PTHR15002:SF0">
    <property type="entry name" value="RIBOSOMAL BIOGENESIS PROTEIN LAS1L"/>
    <property type="match status" value="1"/>
</dbReference>
<dbReference type="Pfam" id="PF04031">
    <property type="entry name" value="Las1"/>
    <property type="match status" value="1"/>
</dbReference>
<dbReference type="GO" id="GO:0000470">
    <property type="term" value="P:maturation of LSU-rRNA"/>
    <property type="evidence" value="ECO:0007669"/>
    <property type="project" value="TreeGrafter"/>
</dbReference>
<sequence length="574" mass="63573">MAPPASVAARLARIIPWVDDNEWDNVHQWLFADDPNDRQRGVERVHAWMSRGRVPHSIQATANMVEIALRHEAGALTESELRALYSLAVIRFINGNVDSSQRRHYAQSVSTLANELSIPLWLVDLRHQATHDTLPALVVLMQARETILAWLRGHYWLRQRNVLAETRNELLGHLKVFRKARKDELRSSLSAAAMRQRDSEPASSAAVARILNETLAGDATTVVQVLIPALVAPGALVPTLERARASFPGDLSSKQFELWMPLLTAVQTAHPCLYEELLFALTDRIAQAGRVLDGDQPSRESGDADAWTPSYFASIHSWIKYLLKIVEVDGWWASQVTTSLPATLWVESLLLTPSIYSMSIVDVLVRDHFIPAAPIRPLLDAWRAANPRPTKSRKTPTPPPLPSPQTLHHDLHTLEMRRAKLTELRKRRQAVALAPPGKSVSSTTPRTGWRRANSEYSAYRPDGVPIGLLPSGQPSSLDWTPPPPVPLLDVDHVSEVDAASAGGHESRDEAEGDHDAVMGDGDEDEVEVDVEGVEDDERRSDSQSGESDDNDLLDVDGLGINGPSVDWHKEIQVL</sequence>
<organism evidence="2 3">
    <name type="scientific">Allomyces macrogynus (strain ATCC 38327)</name>
    <name type="common">Allomyces javanicus var. macrogynus</name>
    <dbReference type="NCBI Taxonomy" id="578462"/>
    <lineage>
        <taxon>Eukaryota</taxon>
        <taxon>Fungi</taxon>
        <taxon>Fungi incertae sedis</taxon>
        <taxon>Blastocladiomycota</taxon>
        <taxon>Blastocladiomycetes</taxon>
        <taxon>Blastocladiales</taxon>
        <taxon>Blastocladiaceae</taxon>
        <taxon>Allomyces</taxon>
    </lineage>
</organism>
<reference evidence="2 3" key="1">
    <citation type="submission" date="2009-11" db="EMBL/GenBank/DDBJ databases">
        <title>Annotation of Allomyces macrogynus ATCC 38327.</title>
        <authorList>
            <consortium name="The Broad Institute Genome Sequencing Platform"/>
            <person name="Russ C."/>
            <person name="Cuomo C."/>
            <person name="Burger G."/>
            <person name="Gray M.W."/>
            <person name="Holland P.W.H."/>
            <person name="King N."/>
            <person name="Lang F.B.F."/>
            <person name="Roger A.J."/>
            <person name="Ruiz-Trillo I."/>
            <person name="Young S.K."/>
            <person name="Zeng Q."/>
            <person name="Gargeya S."/>
            <person name="Fitzgerald M."/>
            <person name="Haas B."/>
            <person name="Abouelleil A."/>
            <person name="Alvarado L."/>
            <person name="Arachchi H.M."/>
            <person name="Berlin A."/>
            <person name="Chapman S.B."/>
            <person name="Gearin G."/>
            <person name="Goldberg J."/>
            <person name="Griggs A."/>
            <person name="Gujja S."/>
            <person name="Hansen M."/>
            <person name="Heiman D."/>
            <person name="Howarth C."/>
            <person name="Larimer J."/>
            <person name="Lui A."/>
            <person name="MacDonald P.J.P."/>
            <person name="McCowen C."/>
            <person name="Montmayeur A."/>
            <person name="Murphy C."/>
            <person name="Neiman D."/>
            <person name="Pearson M."/>
            <person name="Priest M."/>
            <person name="Roberts A."/>
            <person name="Saif S."/>
            <person name="Shea T."/>
            <person name="Sisk P."/>
            <person name="Stolte C."/>
            <person name="Sykes S."/>
            <person name="Wortman J."/>
            <person name="Nusbaum C."/>
            <person name="Birren B."/>
        </authorList>
    </citation>
    <scope>NUCLEOTIDE SEQUENCE [LARGE SCALE GENOMIC DNA]</scope>
    <source>
        <strain evidence="2 3">ATCC 38327</strain>
    </source>
</reference>
<accession>A0A0L0SB50</accession>
<dbReference type="PANTHER" id="PTHR15002">
    <property type="entry name" value="RIBOSOMAL BIOGENESIS PROTEIN LAS1L"/>
    <property type="match status" value="1"/>
</dbReference>
<dbReference type="GO" id="GO:0030687">
    <property type="term" value="C:preribosome, large subunit precursor"/>
    <property type="evidence" value="ECO:0007669"/>
    <property type="project" value="TreeGrafter"/>
</dbReference>
<dbReference type="STRING" id="578462.A0A0L0SB50"/>
<reference evidence="3" key="2">
    <citation type="submission" date="2009-11" db="EMBL/GenBank/DDBJ databases">
        <title>The Genome Sequence of Allomyces macrogynus strain ATCC 38327.</title>
        <authorList>
            <consortium name="The Broad Institute Genome Sequencing Platform"/>
            <person name="Russ C."/>
            <person name="Cuomo C."/>
            <person name="Shea T."/>
            <person name="Young S.K."/>
            <person name="Zeng Q."/>
            <person name="Koehrsen M."/>
            <person name="Haas B."/>
            <person name="Borodovsky M."/>
            <person name="Guigo R."/>
            <person name="Alvarado L."/>
            <person name="Berlin A."/>
            <person name="Borenstein D."/>
            <person name="Chen Z."/>
            <person name="Engels R."/>
            <person name="Freedman E."/>
            <person name="Gellesch M."/>
            <person name="Goldberg J."/>
            <person name="Griggs A."/>
            <person name="Gujja S."/>
            <person name="Heiman D."/>
            <person name="Hepburn T."/>
            <person name="Howarth C."/>
            <person name="Jen D."/>
            <person name="Larson L."/>
            <person name="Lewis B."/>
            <person name="Mehta T."/>
            <person name="Park D."/>
            <person name="Pearson M."/>
            <person name="Roberts A."/>
            <person name="Saif S."/>
            <person name="Shenoy N."/>
            <person name="Sisk P."/>
            <person name="Stolte C."/>
            <person name="Sykes S."/>
            <person name="Walk T."/>
            <person name="White J."/>
            <person name="Yandava C."/>
            <person name="Burger G."/>
            <person name="Gray M.W."/>
            <person name="Holland P.W.H."/>
            <person name="King N."/>
            <person name="Lang F.B.F."/>
            <person name="Roger A.J."/>
            <person name="Ruiz-Trillo I."/>
            <person name="Lander E."/>
            <person name="Nusbaum C."/>
        </authorList>
    </citation>
    <scope>NUCLEOTIDE SEQUENCE [LARGE SCALE GENOMIC DNA]</scope>
    <source>
        <strain evidence="3">ATCC 38327</strain>
    </source>
</reference>
<dbReference type="OrthoDB" id="10263222at2759"/>
<evidence type="ECO:0000313" key="2">
    <source>
        <dbReference type="EMBL" id="KNE59662.1"/>
    </source>
</evidence>
<dbReference type="EMBL" id="GG745335">
    <property type="protein sequence ID" value="KNE59662.1"/>
    <property type="molecule type" value="Genomic_DNA"/>
</dbReference>